<dbReference type="CDD" id="cd00170">
    <property type="entry name" value="SEC14"/>
    <property type="match status" value="1"/>
</dbReference>
<reference evidence="4" key="1">
    <citation type="submission" date="2021-02" db="EMBL/GenBank/DDBJ databases">
        <authorList>
            <person name="Dougan E. K."/>
            <person name="Rhodes N."/>
            <person name="Thang M."/>
            <person name="Chan C."/>
        </authorList>
    </citation>
    <scope>NUCLEOTIDE SEQUENCE</scope>
</reference>
<dbReference type="GO" id="GO:0008526">
    <property type="term" value="F:phosphatidylinositol transfer activity"/>
    <property type="evidence" value="ECO:0007669"/>
    <property type="project" value="TreeGrafter"/>
</dbReference>
<gene>
    <name evidence="4" type="primary">kif7</name>
    <name evidence="4" type="ORF">SNAT2548_LOCUS10273</name>
</gene>
<feature type="compositionally biased region" description="Pro residues" evidence="1">
    <location>
        <begin position="356"/>
        <end position="367"/>
    </location>
</feature>
<protein>
    <submittedName>
        <fullName evidence="4">Kif7 protein</fullName>
    </submittedName>
</protein>
<dbReference type="SMART" id="SM01100">
    <property type="entry name" value="CRAL_TRIO_N"/>
    <property type="match status" value="1"/>
</dbReference>
<organism evidence="4 5">
    <name type="scientific">Symbiodinium natans</name>
    <dbReference type="NCBI Taxonomy" id="878477"/>
    <lineage>
        <taxon>Eukaryota</taxon>
        <taxon>Sar</taxon>
        <taxon>Alveolata</taxon>
        <taxon>Dinophyceae</taxon>
        <taxon>Suessiales</taxon>
        <taxon>Symbiodiniaceae</taxon>
        <taxon>Symbiodinium</taxon>
    </lineage>
</organism>
<dbReference type="PROSITE" id="PS50191">
    <property type="entry name" value="CRAL_TRIO"/>
    <property type="match status" value="1"/>
</dbReference>
<dbReference type="PANTHER" id="PTHR45824">
    <property type="entry name" value="GH16843P"/>
    <property type="match status" value="1"/>
</dbReference>
<dbReference type="SUPFAM" id="SSF46938">
    <property type="entry name" value="CRAL/TRIO N-terminal domain"/>
    <property type="match status" value="1"/>
</dbReference>
<dbReference type="InterPro" id="IPR001251">
    <property type="entry name" value="CRAL-TRIO_dom"/>
</dbReference>
<dbReference type="Gene3D" id="3.40.525.10">
    <property type="entry name" value="CRAL-TRIO lipid binding domain"/>
    <property type="match status" value="2"/>
</dbReference>
<evidence type="ECO:0000313" key="5">
    <source>
        <dbReference type="Proteomes" id="UP000604046"/>
    </source>
</evidence>
<sequence>GRRGGHDVDRDPLLALDPPNLLRRYLIAEDWDVDKAAERLRSTIAWRRDWRVMEYYQPGRAQYLYDESTNPGSEMYFGDSLHFDRSGRPYMVGRFRLCNAERMHPWRHLRAGIYALDRFALKIIQKGCGYGSYLLDIGRVAERSSFSGTGGGQDFFPQESKNPYYQQGAGKDAPAELLERYGELNSGMAVLRAALRIAGDHYPELLSRVVFLRSDWLFSLAFKVFRLWANKKTRDKFLFIGGKADPPMAQLQDWFHYQQLPAEFGGQGYSLDGDNFLRRAVDHLDAEAKQGWELPETLNTNISISQLASTEVADAGEDASNISSKIGDIFSPFQACCGCLQFSPPRRRTQSRARLPPTPQGPEPSAPTPQQFAQPPGGLTPRRNFTFLIIVGALVVLAAASSQAILETYAMSWVHR</sequence>
<keyword evidence="2" id="KW-1133">Transmembrane helix</keyword>
<dbReference type="PANTHER" id="PTHR45824:SF29">
    <property type="entry name" value="GH16843P"/>
    <property type="match status" value="1"/>
</dbReference>
<dbReference type="Proteomes" id="UP000604046">
    <property type="component" value="Unassembled WGS sequence"/>
</dbReference>
<dbReference type="InterPro" id="IPR052578">
    <property type="entry name" value="PI_Transfer_CRAL-TRIO"/>
</dbReference>
<feature type="non-terminal residue" evidence="4">
    <location>
        <position position="1"/>
    </location>
</feature>
<dbReference type="EMBL" id="CAJNDS010000842">
    <property type="protein sequence ID" value="CAE7237081.1"/>
    <property type="molecule type" value="Genomic_DNA"/>
</dbReference>
<evidence type="ECO:0000313" key="4">
    <source>
        <dbReference type="EMBL" id="CAE7237081.1"/>
    </source>
</evidence>
<name>A0A812L7C1_9DINO</name>
<proteinExistence type="predicted"/>
<comment type="caution">
    <text evidence="4">The sequence shown here is derived from an EMBL/GenBank/DDBJ whole genome shotgun (WGS) entry which is preliminary data.</text>
</comment>
<feature type="region of interest" description="Disordered" evidence="1">
    <location>
        <begin position="347"/>
        <end position="377"/>
    </location>
</feature>
<keyword evidence="2" id="KW-0812">Transmembrane</keyword>
<keyword evidence="2" id="KW-0472">Membrane</keyword>
<dbReference type="InterPro" id="IPR036865">
    <property type="entry name" value="CRAL-TRIO_dom_sf"/>
</dbReference>
<evidence type="ECO:0000259" key="3">
    <source>
        <dbReference type="PROSITE" id="PS50191"/>
    </source>
</evidence>
<dbReference type="SUPFAM" id="SSF52087">
    <property type="entry name" value="CRAL/TRIO domain"/>
    <property type="match status" value="1"/>
</dbReference>
<accession>A0A812L7C1</accession>
<dbReference type="Pfam" id="PF00650">
    <property type="entry name" value="CRAL_TRIO"/>
    <property type="match status" value="1"/>
</dbReference>
<keyword evidence="5" id="KW-1185">Reference proteome</keyword>
<dbReference type="AlphaFoldDB" id="A0A812L7C1"/>
<feature type="transmembrane region" description="Helical" evidence="2">
    <location>
        <begin position="385"/>
        <end position="406"/>
    </location>
</feature>
<dbReference type="InterPro" id="IPR011074">
    <property type="entry name" value="CRAL/TRIO_N_dom"/>
</dbReference>
<dbReference type="InterPro" id="IPR036273">
    <property type="entry name" value="CRAL/TRIO_N_dom_sf"/>
</dbReference>
<evidence type="ECO:0000256" key="2">
    <source>
        <dbReference type="SAM" id="Phobius"/>
    </source>
</evidence>
<evidence type="ECO:0000256" key="1">
    <source>
        <dbReference type="SAM" id="MobiDB-lite"/>
    </source>
</evidence>
<feature type="domain" description="CRAL-TRIO" evidence="3">
    <location>
        <begin position="76"/>
        <end position="272"/>
    </location>
</feature>
<dbReference type="OrthoDB" id="75724at2759"/>